<sequence length="94" mass="10909">MDIRNHNAFDTVTLAQQFAEMERRESQETAKQACVVYSCLELCYPIKEPTQQAHQRNLHDQPEVSGITPSSYHPHSNRCIKSMQKIFSETNKKE</sequence>
<reference evidence="2" key="1">
    <citation type="journal article" date="2021" name="Genome Biol. Evol.">
        <title>A High-Quality Reference Genome for a Parasitic Bivalve with Doubly Uniparental Inheritance (Bivalvia: Unionida).</title>
        <authorList>
            <person name="Smith C.H."/>
        </authorList>
    </citation>
    <scope>NUCLEOTIDE SEQUENCE</scope>
    <source>
        <strain evidence="2">CHS0354</strain>
    </source>
</reference>
<evidence type="ECO:0000313" key="3">
    <source>
        <dbReference type="Proteomes" id="UP001195483"/>
    </source>
</evidence>
<proteinExistence type="predicted"/>
<evidence type="ECO:0000313" key="2">
    <source>
        <dbReference type="EMBL" id="KAK3586360.1"/>
    </source>
</evidence>
<dbReference type="EMBL" id="JAEAOA010000150">
    <property type="protein sequence ID" value="KAK3586360.1"/>
    <property type="molecule type" value="Genomic_DNA"/>
</dbReference>
<comment type="caution">
    <text evidence="2">The sequence shown here is derived from an EMBL/GenBank/DDBJ whole genome shotgun (WGS) entry which is preliminary data.</text>
</comment>
<evidence type="ECO:0000256" key="1">
    <source>
        <dbReference type="SAM" id="MobiDB-lite"/>
    </source>
</evidence>
<keyword evidence="3" id="KW-1185">Reference proteome</keyword>
<gene>
    <name evidence="2" type="ORF">CHS0354_001603</name>
</gene>
<dbReference type="AlphaFoldDB" id="A0AAE0S7R7"/>
<reference evidence="2" key="2">
    <citation type="journal article" date="2021" name="Genome Biol. Evol.">
        <title>Developing a high-quality reference genome for a parasitic bivalve with doubly uniparental inheritance (Bivalvia: Unionida).</title>
        <authorList>
            <person name="Smith C.H."/>
        </authorList>
    </citation>
    <scope>NUCLEOTIDE SEQUENCE</scope>
    <source>
        <strain evidence="2">CHS0354</strain>
        <tissue evidence="2">Mantle</tissue>
    </source>
</reference>
<name>A0AAE0S7R7_9BIVA</name>
<organism evidence="2 3">
    <name type="scientific">Potamilus streckersoni</name>
    <dbReference type="NCBI Taxonomy" id="2493646"/>
    <lineage>
        <taxon>Eukaryota</taxon>
        <taxon>Metazoa</taxon>
        <taxon>Spiralia</taxon>
        <taxon>Lophotrochozoa</taxon>
        <taxon>Mollusca</taxon>
        <taxon>Bivalvia</taxon>
        <taxon>Autobranchia</taxon>
        <taxon>Heteroconchia</taxon>
        <taxon>Palaeoheterodonta</taxon>
        <taxon>Unionida</taxon>
        <taxon>Unionoidea</taxon>
        <taxon>Unionidae</taxon>
        <taxon>Ambleminae</taxon>
        <taxon>Lampsilini</taxon>
        <taxon>Potamilus</taxon>
    </lineage>
</organism>
<feature type="region of interest" description="Disordered" evidence="1">
    <location>
        <begin position="51"/>
        <end position="76"/>
    </location>
</feature>
<reference evidence="2" key="3">
    <citation type="submission" date="2023-05" db="EMBL/GenBank/DDBJ databases">
        <authorList>
            <person name="Smith C.H."/>
        </authorList>
    </citation>
    <scope>NUCLEOTIDE SEQUENCE</scope>
    <source>
        <strain evidence="2">CHS0354</strain>
        <tissue evidence="2">Mantle</tissue>
    </source>
</reference>
<protein>
    <submittedName>
        <fullName evidence="2">Uncharacterized protein</fullName>
    </submittedName>
</protein>
<dbReference type="Proteomes" id="UP001195483">
    <property type="component" value="Unassembled WGS sequence"/>
</dbReference>
<accession>A0AAE0S7R7</accession>